<reference evidence="3 4" key="1">
    <citation type="journal article" date="2018" name="BMC Genomics">
        <title>Genomic comparison of Trypanosoma conorhini and Trypanosoma rangeli to Trypanosoma cruzi strains of high and low virulence.</title>
        <authorList>
            <person name="Bradwell K.R."/>
            <person name="Koparde V.N."/>
            <person name="Matveyev A.V."/>
            <person name="Serrano M.G."/>
            <person name="Alves J.M."/>
            <person name="Parikh H."/>
            <person name="Huang B."/>
            <person name="Lee V."/>
            <person name="Espinosa-Alvarez O."/>
            <person name="Ortiz P.A."/>
            <person name="Costa-Martins A.G."/>
            <person name="Teixeira M.M."/>
            <person name="Buck G.A."/>
        </authorList>
    </citation>
    <scope>NUCLEOTIDE SEQUENCE [LARGE SCALE GENOMIC DNA]</scope>
    <source>
        <strain evidence="3 4">AM80</strain>
    </source>
</reference>
<comment type="caution">
    <text evidence="3">The sequence shown here is derived from an EMBL/GenBank/DDBJ whole genome shotgun (WGS) entry which is preliminary data.</text>
</comment>
<feature type="compositionally biased region" description="Low complexity" evidence="1">
    <location>
        <begin position="516"/>
        <end position="526"/>
    </location>
</feature>
<feature type="compositionally biased region" description="Polar residues" evidence="1">
    <location>
        <begin position="663"/>
        <end position="676"/>
    </location>
</feature>
<feature type="transmembrane region" description="Helical" evidence="2">
    <location>
        <begin position="273"/>
        <end position="294"/>
    </location>
</feature>
<evidence type="ECO:0000313" key="3">
    <source>
        <dbReference type="EMBL" id="RNF12893.1"/>
    </source>
</evidence>
<dbReference type="GeneID" id="40323984"/>
<feature type="transmembrane region" description="Helical" evidence="2">
    <location>
        <begin position="300"/>
        <end position="320"/>
    </location>
</feature>
<feature type="region of interest" description="Disordered" evidence="1">
    <location>
        <begin position="516"/>
        <end position="541"/>
    </location>
</feature>
<feature type="region of interest" description="Disordered" evidence="1">
    <location>
        <begin position="975"/>
        <end position="994"/>
    </location>
</feature>
<evidence type="ECO:0000256" key="2">
    <source>
        <dbReference type="SAM" id="Phobius"/>
    </source>
</evidence>
<feature type="transmembrane region" description="Helical" evidence="2">
    <location>
        <begin position="127"/>
        <end position="146"/>
    </location>
</feature>
<evidence type="ECO:0000256" key="1">
    <source>
        <dbReference type="SAM" id="MobiDB-lite"/>
    </source>
</evidence>
<feature type="transmembrane region" description="Helical" evidence="2">
    <location>
        <begin position="384"/>
        <end position="400"/>
    </location>
</feature>
<feature type="compositionally biased region" description="Basic and acidic residues" evidence="1">
    <location>
        <begin position="744"/>
        <end position="753"/>
    </location>
</feature>
<feature type="compositionally biased region" description="Basic and acidic residues" evidence="1">
    <location>
        <begin position="803"/>
        <end position="819"/>
    </location>
</feature>
<feature type="compositionally biased region" description="Basic and acidic residues" evidence="1">
    <location>
        <begin position="877"/>
        <end position="889"/>
    </location>
</feature>
<feature type="transmembrane region" description="Helical" evidence="2">
    <location>
        <begin position="353"/>
        <end position="372"/>
    </location>
</feature>
<sequence>MAHVASHCLKMALHLFESRFAMRKEMPLISTAPDEEVDLLWRFVIMCLWVFCTCMRGYETILRGCSPIALETVILLLRVVLVDDEAMTKREELVAWPSGNGYSHRVHSTLGANVRNGALQQKQKERVGSRTAFALELFMWFTLIIFTIDLTNINRASVALFLANTLYWTRLGPKSVVFFTGIYVLVTYFLCPAYSVRDTFLTLSGQGSWVYRVYSSFGLAFSITLFLTETQCLHRVRRAGVWKVLMITRILDKSVANTPLGGLSSLMRSLADYFFFVGFNFSMALCMWFSSMMFEWTSETSFTSIIFAFYTFSAILGEGWGDDFQRVLREAVVCFAMYLVVAALVVFCIPTDSLSFAANGVSSAFFVLYMAAHSPRRVHSSLPLVMVWLGMLAANVYWHVNRSGVNTLHMTWYKELLCVNTITCAGLFMLSTALYVYRWEWPVDPSAAALSVTANGVSKVTFSTRAEHKSKEKNHNTNSSVSITLEKAAATTLATTPSPGKRAYGGGDKATSFVWSPSSSISTSHTAENTTSESLTGTGMNAVEADRGGEVCEEGMTASLVGPVENLLTSISDENAVAASPSCESTHDPQTNFDNSEQEEAEEEDEDDDKEEVSAEEAVDTEMTRDEDDGKYLPRFTASEEVRPTTPPVRKEAEKKVLMSINAFDQQPSSVSFTSQAKRRSDKENDLSSFAVSDSYSKSETLLHFTALPLPLQTSNSSICEERQGGGAEKGKEMSQRVSPTTNEGKKGNKSNDRVTAVAAEKSSLPGNESPSLNVVEKVVPVPLEPPAARNKASATTSAVRRAAPDKVTSTRKENNTKTTLHKETSVVYHQRPSSRTPSSKVLCPEVTGCKGQTVSKVSSRGDAAAAEFKIQNSLPPHDKKMEDRRRASEPSAATRIVSSFTSAARVGSVPYNGHVPEVNTVSGEGGGVAIPQPRSAQTCLKTSSTSSLTVEAVKMLIEEDQTWGMQRSSAWSEKERSVSSLNNKRRSCISSQADDDASLDLGKLHLAPLPDSETEEKSLQRRVSTPTFGAPRSIPQATLHSLENFAKAYIPRVSASGTTDVEQHAEDAKKKGAKNSLNKNCYAPAAPNHALLLDTLASAPVGRSESTFAESSTTVSQLVTPQMFSMNGVGGTRRGAVLYQQAASTIQPHITATPRMESRAMVMPQNPIQQQVPVVLVAMGDGRVTYCPIIPSSYPAAPQIVMQSPHMESTAMPQHLQRGVVYQQVSLSHPQQTYPGVWQQVNQQLHAPK</sequence>
<protein>
    <submittedName>
        <fullName evidence="3">Uncharacterized protein</fullName>
    </submittedName>
</protein>
<dbReference type="RefSeq" id="XP_029243036.1">
    <property type="nucleotide sequence ID" value="XM_029377146.1"/>
</dbReference>
<organism evidence="3 4">
    <name type="scientific">Trypanosoma rangeli</name>
    <dbReference type="NCBI Taxonomy" id="5698"/>
    <lineage>
        <taxon>Eukaryota</taxon>
        <taxon>Discoba</taxon>
        <taxon>Euglenozoa</taxon>
        <taxon>Kinetoplastea</taxon>
        <taxon>Metakinetoplastina</taxon>
        <taxon>Trypanosomatida</taxon>
        <taxon>Trypanosomatidae</taxon>
        <taxon>Trypanosoma</taxon>
        <taxon>Herpetosoma</taxon>
    </lineage>
</organism>
<feature type="compositionally biased region" description="Polar residues" evidence="1">
    <location>
        <begin position="527"/>
        <end position="539"/>
    </location>
</feature>
<name>A0A422P588_TRYRA</name>
<keyword evidence="4" id="KW-1185">Reference proteome</keyword>
<dbReference type="AlphaFoldDB" id="A0A422P588"/>
<evidence type="ECO:0000313" key="4">
    <source>
        <dbReference type="Proteomes" id="UP000283634"/>
    </source>
</evidence>
<dbReference type="OrthoDB" id="248045at2759"/>
<feature type="region of interest" description="Disordered" evidence="1">
    <location>
        <begin position="867"/>
        <end position="894"/>
    </location>
</feature>
<accession>A0A422P588</accession>
<feature type="transmembrane region" description="Helical" evidence="2">
    <location>
        <begin position="176"/>
        <end position="197"/>
    </location>
</feature>
<feature type="compositionally biased region" description="Basic and acidic residues" evidence="1">
    <location>
        <begin position="720"/>
        <end position="735"/>
    </location>
</feature>
<feature type="region of interest" description="Disordered" evidence="1">
    <location>
        <begin position="1007"/>
        <end position="1033"/>
    </location>
</feature>
<feature type="transmembrane region" description="Helical" evidence="2">
    <location>
        <begin position="209"/>
        <end position="228"/>
    </location>
</feature>
<feature type="compositionally biased region" description="Basic and acidic residues" evidence="1">
    <location>
        <begin position="622"/>
        <end position="657"/>
    </location>
</feature>
<feature type="compositionally biased region" description="Polar residues" evidence="1">
    <location>
        <begin position="582"/>
        <end position="595"/>
    </location>
</feature>
<feature type="region of interest" description="Disordered" evidence="1">
    <location>
        <begin position="576"/>
        <end position="691"/>
    </location>
</feature>
<gene>
    <name evidence="3" type="ORF">TraAM80_00051</name>
</gene>
<feature type="transmembrane region" description="Helical" evidence="2">
    <location>
        <begin position="327"/>
        <end position="347"/>
    </location>
</feature>
<feature type="compositionally biased region" description="Acidic residues" evidence="1">
    <location>
        <begin position="596"/>
        <end position="621"/>
    </location>
</feature>
<keyword evidence="2" id="KW-1133">Transmembrane helix</keyword>
<proteinExistence type="predicted"/>
<feature type="compositionally biased region" description="Low complexity" evidence="1">
    <location>
        <begin position="793"/>
        <end position="802"/>
    </location>
</feature>
<dbReference type="EMBL" id="MKGL01000001">
    <property type="protein sequence ID" value="RNF12893.1"/>
    <property type="molecule type" value="Genomic_DNA"/>
</dbReference>
<feature type="region of interest" description="Disordered" evidence="1">
    <location>
        <begin position="787"/>
        <end position="819"/>
    </location>
</feature>
<dbReference type="OMA" id="SSMMFEW"/>
<feature type="region of interest" description="Disordered" evidence="1">
    <location>
        <begin position="708"/>
        <end position="772"/>
    </location>
</feature>
<keyword evidence="2" id="KW-0812">Transmembrane</keyword>
<keyword evidence="2" id="KW-0472">Membrane</keyword>
<dbReference type="Proteomes" id="UP000283634">
    <property type="component" value="Unassembled WGS sequence"/>
</dbReference>